<proteinExistence type="predicted"/>
<dbReference type="Pfam" id="PF22936">
    <property type="entry name" value="Pol_BBD"/>
    <property type="match status" value="1"/>
</dbReference>
<accession>A0A438HU18</accession>
<dbReference type="PANTHER" id="PTHR47592">
    <property type="entry name" value="PBF68 PROTEIN"/>
    <property type="match status" value="1"/>
</dbReference>
<organism evidence="2 3">
    <name type="scientific">Vitis vinifera</name>
    <name type="common">Grape</name>
    <dbReference type="NCBI Taxonomy" id="29760"/>
    <lineage>
        <taxon>Eukaryota</taxon>
        <taxon>Viridiplantae</taxon>
        <taxon>Streptophyta</taxon>
        <taxon>Embryophyta</taxon>
        <taxon>Tracheophyta</taxon>
        <taxon>Spermatophyta</taxon>
        <taxon>Magnoliopsida</taxon>
        <taxon>eudicotyledons</taxon>
        <taxon>Gunneridae</taxon>
        <taxon>Pentapetalae</taxon>
        <taxon>rosids</taxon>
        <taxon>Vitales</taxon>
        <taxon>Vitaceae</taxon>
        <taxon>Viteae</taxon>
        <taxon>Vitis</taxon>
    </lineage>
</organism>
<comment type="caution">
    <text evidence="2">The sequence shown here is derived from an EMBL/GenBank/DDBJ whole genome shotgun (WGS) entry which is preliminary data.</text>
</comment>
<evidence type="ECO:0000313" key="2">
    <source>
        <dbReference type="EMBL" id="RVW87939.1"/>
    </source>
</evidence>
<dbReference type="InterPro" id="IPR054722">
    <property type="entry name" value="PolX-like_BBD"/>
</dbReference>
<dbReference type="EMBL" id="QGNW01000178">
    <property type="protein sequence ID" value="RVW87939.1"/>
    <property type="molecule type" value="Genomic_DNA"/>
</dbReference>
<dbReference type="PANTHER" id="PTHR47592:SF27">
    <property type="entry name" value="OS08G0421700 PROTEIN"/>
    <property type="match status" value="1"/>
</dbReference>
<dbReference type="AlphaFoldDB" id="A0A438HU18"/>
<reference evidence="2 3" key="1">
    <citation type="journal article" date="2018" name="PLoS Genet.">
        <title>Population sequencing reveals clonal diversity and ancestral inbreeding in the grapevine cultivar Chardonnay.</title>
        <authorList>
            <person name="Roach M.J."/>
            <person name="Johnson D.L."/>
            <person name="Bohlmann J."/>
            <person name="van Vuuren H.J."/>
            <person name="Jones S.J."/>
            <person name="Pretorius I.S."/>
            <person name="Schmidt S.A."/>
            <person name="Borneman A.R."/>
        </authorList>
    </citation>
    <scope>NUCLEOTIDE SEQUENCE [LARGE SCALE GENOMIC DNA]</scope>
    <source>
        <strain evidence="3">cv. Chardonnay</strain>
        <tissue evidence="2">Leaf</tissue>
    </source>
</reference>
<sequence>MVTNMKDWVVDSGATRHIYGNRSAFTSYTIVKKGEEQVFMGNSRSTLVIGKLKVLLKLTSGKMLALSDVLHVPDIHWNLVSVSLLGKTGVRILFDYDKIV</sequence>
<evidence type="ECO:0000259" key="1">
    <source>
        <dbReference type="Pfam" id="PF22936"/>
    </source>
</evidence>
<feature type="domain" description="Retrovirus-related Pol polyprotein from transposon TNT 1-94-like beta-barrel" evidence="1">
    <location>
        <begin position="8"/>
        <end position="89"/>
    </location>
</feature>
<evidence type="ECO:0000313" key="3">
    <source>
        <dbReference type="Proteomes" id="UP000288805"/>
    </source>
</evidence>
<protein>
    <recommendedName>
        <fullName evidence="1">Retrovirus-related Pol polyprotein from transposon TNT 1-94-like beta-barrel domain-containing protein</fullName>
    </recommendedName>
</protein>
<gene>
    <name evidence="2" type="ORF">CK203_033932</name>
</gene>
<name>A0A438HU18_VITVI</name>
<dbReference type="Proteomes" id="UP000288805">
    <property type="component" value="Unassembled WGS sequence"/>
</dbReference>